<proteinExistence type="predicted"/>
<dbReference type="GO" id="GO:0005789">
    <property type="term" value="C:endoplasmic reticulum membrane"/>
    <property type="evidence" value="ECO:0007669"/>
    <property type="project" value="UniProtKB-SubCell"/>
</dbReference>
<protein>
    <submittedName>
        <fullName evidence="7">Uncharacterized protein</fullName>
    </submittedName>
</protein>
<dbReference type="InterPro" id="IPR024512">
    <property type="entry name" value="Ser_palmitoyltrfase_ssu-like"/>
</dbReference>
<evidence type="ECO:0000256" key="1">
    <source>
        <dbReference type="ARBA" id="ARBA00004477"/>
    </source>
</evidence>
<evidence type="ECO:0000256" key="4">
    <source>
        <dbReference type="ARBA" id="ARBA00022989"/>
    </source>
</evidence>
<dbReference type="InParanoid" id="A0A165IZ54"/>
<keyword evidence="5 6" id="KW-0472">Membrane</keyword>
<name>A0A165IZ54_EXIGL</name>
<dbReference type="Pfam" id="PF11779">
    <property type="entry name" value="SPT_ssu-like"/>
    <property type="match status" value="1"/>
</dbReference>
<sequence>MVVHTTRPWLRSLDLTYAPPQTSVKRFFWRQRMRFETAFAISMLEPWEKILVLLLLLALSQIFLVGTFKYLPHHLEFLRQRAMFYLEGIGSDDL</sequence>
<organism evidence="7 8">
    <name type="scientific">Exidia glandulosa HHB12029</name>
    <dbReference type="NCBI Taxonomy" id="1314781"/>
    <lineage>
        <taxon>Eukaryota</taxon>
        <taxon>Fungi</taxon>
        <taxon>Dikarya</taxon>
        <taxon>Basidiomycota</taxon>
        <taxon>Agaricomycotina</taxon>
        <taxon>Agaricomycetes</taxon>
        <taxon>Auriculariales</taxon>
        <taxon>Exidiaceae</taxon>
        <taxon>Exidia</taxon>
    </lineage>
</organism>
<evidence type="ECO:0000313" key="7">
    <source>
        <dbReference type="EMBL" id="KZV94086.1"/>
    </source>
</evidence>
<comment type="subcellular location">
    <subcellularLocation>
        <location evidence="1">Endoplasmic reticulum membrane</location>
        <topology evidence="1">Multi-pass membrane protein</topology>
    </subcellularLocation>
</comment>
<evidence type="ECO:0000256" key="5">
    <source>
        <dbReference type="ARBA" id="ARBA00023136"/>
    </source>
</evidence>
<keyword evidence="2 6" id="KW-0812">Transmembrane</keyword>
<reference evidence="7 8" key="1">
    <citation type="journal article" date="2016" name="Mol. Biol. Evol.">
        <title>Comparative Genomics of Early-Diverging Mushroom-Forming Fungi Provides Insights into the Origins of Lignocellulose Decay Capabilities.</title>
        <authorList>
            <person name="Nagy L.G."/>
            <person name="Riley R."/>
            <person name="Tritt A."/>
            <person name="Adam C."/>
            <person name="Daum C."/>
            <person name="Floudas D."/>
            <person name="Sun H."/>
            <person name="Yadav J.S."/>
            <person name="Pangilinan J."/>
            <person name="Larsson K.H."/>
            <person name="Matsuura K."/>
            <person name="Barry K."/>
            <person name="Labutti K."/>
            <person name="Kuo R."/>
            <person name="Ohm R.A."/>
            <person name="Bhattacharya S.S."/>
            <person name="Shirouzu T."/>
            <person name="Yoshinaga Y."/>
            <person name="Martin F.M."/>
            <person name="Grigoriev I.V."/>
            <person name="Hibbett D.S."/>
        </authorList>
    </citation>
    <scope>NUCLEOTIDE SEQUENCE [LARGE SCALE GENOMIC DNA]</scope>
    <source>
        <strain evidence="7 8">HHB12029</strain>
    </source>
</reference>
<dbReference type="STRING" id="1314781.A0A165IZ54"/>
<dbReference type="AlphaFoldDB" id="A0A165IZ54"/>
<keyword evidence="4 6" id="KW-1133">Transmembrane helix</keyword>
<dbReference type="Proteomes" id="UP000077266">
    <property type="component" value="Unassembled WGS sequence"/>
</dbReference>
<keyword evidence="8" id="KW-1185">Reference proteome</keyword>
<evidence type="ECO:0000256" key="2">
    <source>
        <dbReference type="ARBA" id="ARBA00022692"/>
    </source>
</evidence>
<dbReference type="OrthoDB" id="202672at2759"/>
<evidence type="ECO:0000256" key="3">
    <source>
        <dbReference type="ARBA" id="ARBA00022824"/>
    </source>
</evidence>
<feature type="transmembrane region" description="Helical" evidence="6">
    <location>
        <begin position="50"/>
        <end position="71"/>
    </location>
</feature>
<accession>A0A165IZ54</accession>
<dbReference type="EMBL" id="KV425979">
    <property type="protein sequence ID" value="KZV94086.1"/>
    <property type="molecule type" value="Genomic_DNA"/>
</dbReference>
<keyword evidence="3" id="KW-0256">Endoplasmic reticulum</keyword>
<evidence type="ECO:0000256" key="6">
    <source>
        <dbReference type="SAM" id="Phobius"/>
    </source>
</evidence>
<gene>
    <name evidence="7" type="ORF">EXIGLDRAFT_835286</name>
</gene>
<evidence type="ECO:0000313" key="8">
    <source>
        <dbReference type="Proteomes" id="UP000077266"/>
    </source>
</evidence>